<dbReference type="GO" id="GO:0055088">
    <property type="term" value="P:lipid homeostasis"/>
    <property type="evidence" value="ECO:0007669"/>
    <property type="project" value="TreeGrafter"/>
</dbReference>
<reference evidence="2 3" key="1">
    <citation type="journal article" date="2011" name="Syst. Appl. Microbiol.">
        <title>Defluviimonas denitrificans gen. nov., sp. nov., and Pararhodobacter aggregans gen. nov., sp. nov., non-phototrophic Rhodobacteraceae from the biofilter of a marine aquaculture.</title>
        <authorList>
            <person name="Foesel B.U."/>
            <person name="Drake H.L."/>
            <person name="Schramm A."/>
        </authorList>
    </citation>
    <scope>NUCLEOTIDE SEQUENCE [LARGE SCALE GENOMIC DNA]</scope>
    <source>
        <strain evidence="2 3">D1-19</strain>
    </source>
</reference>
<name>A0A2T7UXI6_9RHOB</name>
<dbReference type="InterPro" id="IPR029058">
    <property type="entry name" value="AB_hydrolase_fold"/>
</dbReference>
<organism evidence="2 3">
    <name type="scientific">Pararhodobacter aggregans</name>
    <dbReference type="NCBI Taxonomy" id="404875"/>
    <lineage>
        <taxon>Bacteria</taxon>
        <taxon>Pseudomonadati</taxon>
        <taxon>Pseudomonadota</taxon>
        <taxon>Alphaproteobacteria</taxon>
        <taxon>Rhodobacterales</taxon>
        <taxon>Paracoccaceae</taxon>
        <taxon>Pararhodobacter</taxon>
    </lineage>
</organism>
<dbReference type="GO" id="GO:0006654">
    <property type="term" value="P:phosphatidic acid biosynthetic process"/>
    <property type="evidence" value="ECO:0007669"/>
    <property type="project" value="TreeGrafter"/>
</dbReference>
<dbReference type="SUPFAM" id="SSF53474">
    <property type="entry name" value="alpha/beta-Hydrolases"/>
    <property type="match status" value="1"/>
</dbReference>
<dbReference type="Pfam" id="PF12146">
    <property type="entry name" value="Hydrolase_4"/>
    <property type="match status" value="1"/>
</dbReference>
<evidence type="ECO:0000313" key="2">
    <source>
        <dbReference type="EMBL" id="PVE49258.1"/>
    </source>
</evidence>
<proteinExistence type="predicted"/>
<evidence type="ECO:0000259" key="1">
    <source>
        <dbReference type="Pfam" id="PF12146"/>
    </source>
</evidence>
<dbReference type="InterPro" id="IPR022742">
    <property type="entry name" value="Hydrolase_4"/>
</dbReference>
<protein>
    <submittedName>
        <fullName evidence="2">Alpha/beta hydrolase</fullName>
    </submittedName>
</protein>
<dbReference type="Proteomes" id="UP000244810">
    <property type="component" value="Unassembled WGS sequence"/>
</dbReference>
<dbReference type="EMBL" id="QDDR01000001">
    <property type="protein sequence ID" value="PVE49258.1"/>
    <property type="molecule type" value="Genomic_DNA"/>
</dbReference>
<sequence>MKARLLLLALLGDLLLVGGALWFFAPRPEWPPATQVAPVIPGEDLDAWLETREGVFDDLTPGTQKLIHWAGERDAGTALALVYLPGFSATRQEIAPVPLRLAEALGANLFETRLAGHGRPGAALGEVTVDDWATDLAEAMAIGERLGQRVVLIGTSTGGALAVLAALDPEYRERIAGIILISPNFSPADRMAFVLDLPWASTWGPWIFGAERAWEPANAAQGRYWTTRYPSAALFPMRVVQQAARHAPVEQARVPALVFFAEGDRVVDARVTEDIMARWGAPVTMHRVEDANDPQQHVIAGDILSPDATAGVLAASIVWARGL</sequence>
<dbReference type="OrthoDB" id="5416147at2"/>
<comment type="caution">
    <text evidence="2">The sequence shown here is derived from an EMBL/GenBank/DDBJ whole genome shotgun (WGS) entry which is preliminary data.</text>
</comment>
<dbReference type="Gene3D" id="3.40.50.1820">
    <property type="entry name" value="alpha/beta hydrolase"/>
    <property type="match status" value="1"/>
</dbReference>
<dbReference type="GO" id="GO:0052689">
    <property type="term" value="F:carboxylic ester hydrolase activity"/>
    <property type="evidence" value="ECO:0007669"/>
    <property type="project" value="TreeGrafter"/>
</dbReference>
<keyword evidence="3" id="KW-1185">Reference proteome</keyword>
<accession>A0A2T7UXI6</accession>
<dbReference type="GO" id="GO:0042171">
    <property type="term" value="F:lysophosphatidic acid acyltransferase activity"/>
    <property type="evidence" value="ECO:0007669"/>
    <property type="project" value="TreeGrafter"/>
</dbReference>
<feature type="domain" description="Serine aminopeptidase S33" evidence="1">
    <location>
        <begin position="106"/>
        <end position="281"/>
    </location>
</feature>
<dbReference type="RefSeq" id="WP_107749762.1">
    <property type="nucleotide sequence ID" value="NZ_QBKF01000001.1"/>
</dbReference>
<gene>
    <name evidence="2" type="ORF">DDE23_02295</name>
</gene>
<evidence type="ECO:0000313" key="3">
    <source>
        <dbReference type="Proteomes" id="UP000244810"/>
    </source>
</evidence>
<keyword evidence="2" id="KW-0378">Hydrolase</keyword>
<dbReference type="PANTHER" id="PTHR42886">
    <property type="entry name" value="RE40534P-RELATED"/>
    <property type="match status" value="1"/>
</dbReference>
<dbReference type="PANTHER" id="PTHR42886:SF42">
    <property type="entry name" value="ALPHA_BETA-HYDROLASES SUPERFAMILY PROTEIN"/>
    <property type="match status" value="1"/>
</dbReference>
<dbReference type="AlphaFoldDB" id="A0A2T7UXI6"/>